<feature type="domain" description="SH3" evidence="9">
    <location>
        <begin position="398"/>
        <end position="461"/>
    </location>
</feature>
<evidence type="ECO:0000313" key="11">
    <source>
        <dbReference type="EMBL" id="KAG7450024.1"/>
    </source>
</evidence>
<evidence type="ECO:0000256" key="5">
    <source>
        <dbReference type="ARBA" id="ARBA00023212"/>
    </source>
</evidence>
<proteinExistence type="predicted"/>
<dbReference type="InterPro" id="IPR001060">
    <property type="entry name" value="FCH_dom"/>
</dbReference>
<dbReference type="AlphaFoldDB" id="A0A9P7VZW8"/>
<dbReference type="PANTHER" id="PTHR23065:SF7">
    <property type="entry name" value="NOSTRIN, ISOFORM H"/>
    <property type="match status" value="1"/>
</dbReference>
<dbReference type="GO" id="GO:0005543">
    <property type="term" value="F:phospholipid binding"/>
    <property type="evidence" value="ECO:0007669"/>
    <property type="project" value="TreeGrafter"/>
</dbReference>
<dbReference type="InterPro" id="IPR031160">
    <property type="entry name" value="F_BAR_dom"/>
</dbReference>
<evidence type="ECO:0000256" key="7">
    <source>
        <dbReference type="PROSITE-ProRule" id="PRU01077"/>
    </source>
</evidence>
<protein>
    <recommendedName>
        <fullName evidence="13">SH3 domain-containing protein</fullName>
    </recommendedName>
</protein>
<dbReference type="SUPFAM" id="SSF50044">
    <property type="entry name" value="SH3-domain"/>
    <property type="match status" value="1"/>
</dbReference>
<dbReference type="Proteomes" id="UP000812287">
    <property type="component" value="Unassembled WGS sequence"/>
</dbReference>
<dbReference type="PANTHER" id="PTHR23065">
    <property type="entry name" value="PROLINE-SERINE-THREONINE PHOSPHATASE INTERACTING PROTEIN 1"/>
    <property type="match status" value="1"/>
</dbReference>
<dbReference type="EMBL" id="MU250527">
    <property type="protein sequence ID" value="KAG7450024.1"/>
    <property type="molecule type" value="Genomic_DNA"/>
</dbReference>
<dbReference type="GO" id="GO:0009898">
    <property type="term" value="C:cytoplasmic side of plasma membrane"/>
    <property type="evidence" value="ECO:0007669"/>
    <property type="project" value="TreeGrafter"/>
</dbReference>
<evidence type="ECO:0000256" key="8">
    <source>
        <dbReference type="SAM" id="MobiDB-lite"/>
    </source>
</evidence>
<dbReference type="GO" id="GO:0030036">
    <property type="term" value="P:actin cytoskeleton organization"/>
    <property type="evidence" value="ECO:0007669"/>
    <property type="project" value="UniProtKB-ARBA"/>
</dbReference>
<keyword evidence="7" id="KW-0175">Coiled coil</keyword>
<evidence type="ECO:0000259" key="9">
    <source>
        <dbReference type="PROSITE" id="PS50002"/>
    </source>
</evidence>
<dbReference type="Gene3D" id="2.30.30.40">
    <property type="entry name" value="SH3 Domains"/>
    <property type="match status" value="1"/>
</dbReference>
<evidence type="ECO:0008006" key="13">
    <source>
        <dbReference type="Google" id="ProtNLM"/>
    </source>
</evidence>
<dbReference type="InterPro" id="IPR027267">
    <property type="entry name" value="AH/BAR_dom_sf"/>
</dbReference>
<evidence type="ECO:0000256" key="3">
    <source>
        <dbReference type="ARBA" id="ARBA00022490"/>
    </source>
</evidence>
<keyword evidence="5" id="KW-0206">Cytoskeleton</keyword>
<dbReference type="PRINTS" id="PR00452">
    <property type="entry name" value="SH3DOMAIN"/>
</dbReference>
<dbReference type="Gene3D" id="1.20.1270.60">
    <property type="entry name" value="Arfaptin homology (AH) domain/BAR domain"/>
    <property type="match status" value="1"/>
</dbReference>
<keyword evidence="3" id="KW-0963">Cytoplasm</keyword>
<dbReference type="RefSeq" id="XP_043043524.1">
    <property type="nucleotide sequence ID" value="XM_043182849.1"/>
</dbReference>
<gene>
    <name evidence="11" type="ORF">BT62DRAFT_885839</name>
</gene>
<name>A0A9P7VZW8_9AGAR</name>
<dbReference type="PROSITE" id="PS51741">
    <property type="entry name" value="F_BAR"/>
    <property type="match status" value="1"/>
</dbReference>
<evidence type="ECO:0000313" key="12">
    <source>
        <dbReference type="Proteomes" id="UP000812287"/>
    </source>
</evidence>
<dbReference type="GO" id="GO:0120104">
    <property type="term" value="C:mitotic actomyosin contractile ring, proximal layer"/>
    <property type="evidence" value="ECO:0007669"/>
    <property type="project" value="TreeGrafter"/>
</dbReference>
<dbReference type="FunFam" id="2.30.30.40:FF:000312">
    <property type="entry name" value="Related to Cell division control protein 15"/>
    <property type="match status" value="1"/>
</dbReference>
<keyword evidence="2 6" id="KW-0728">SH3 domain</keyword>
<dbReference type="SUPFAM" id="SSF103657">
    <property type="entry name" value="BAR/IMD domain-like"/>
    <property type="match status" value="1"/>
</dbReference>
<dbReference type="OrthoDB" id="19092at2759"/>
<evidence type="ECO:0000256" key="2">
    <source>
        <dbReference type="ARBA" id="ARBA00022443"/>
    </source>
</evidence>
<keyword evidence="12" id="KW-1185">Reference proteome</keyword>
<accession>A0A9P7VZW8</accession>
<dbReference type="SMART" id="SM00326">
    <property type="entry name" value="SH3"/>
    <property type="match status" value="1"/>
</dbReference>
<evidence type="ECO:0000256" key="6">
    <source>
        <dbReference type="PROSITE-ProRule" id="PRU00192"/>
    </source>
</evidence>
<dbReference type="InterPro" id="IPR001452">
    <property type="entry name" value="SH3_domain"/>
</dbReference>
<dbReference type="PROSITE" id="PS50002">
    <property type="entry name" value="SH3"/>
    <property type="match status" value="1"/>
</dbReference>
<sequence>MTISNHSSATSLSRYAMARSPGDDIYNGSTSRDFCNSFWGPDEAGVNILCARMRGAERTTDELLNFWKERFALEKEYGKRLMELSKRVVGRDEIGDLRNVLDTLKLETEKQAAAHIELATKIHSELEKSTVQLLNQQSDHRKNVQTPMEKRFKLKLMQESYVEKAREKYQSDCVRIDSYAKQIDVNSGKDTERLQAKLNRAKQTVQANEKDYAAFMDKLKEMTVAWESEWRGFCDDSETMEEQRMEFMKDTLWAYANLVSTVCVSDDLSCETIRTLLDQFEVDRDIENFVNEYGTGNRIHDPPAFASSQVAGPSVSTRLAKFKRSKRGVVAASSRKASMRQRSTEPSPRPQAIPKQENPAMTNARQPSASLPLPEQTSNGTPVPESALPSPPPNEGIGILFYVKALYDYTATIDEEFDFQMGDVIAVTATPEDGWWSGELLDEARREEGRYIFPSNFVCLF</sequence>
<dbReference type="Pfam" id="PF00018">
    <property type="entry name" value="SH3_1"/>
    <property type="match status" value="1"/>
</dbReference>
<feature type="domain" description="F-BAR" evidence="10">
    <location>
        <begin position="32"/>
        <end position="285"/>
    </location>
</feature>
<reference evidence="11" key="1">
    <citation type="submission" date="2020-11" db="EMBL/GenBank/DDBJ databases">
        <title>Adaptations for nitrogen fixation in a non-lichenized fungal sporocarp promotes dispersal by wood-feeding termites.</title>
        <authorList>
            <consortium name="DOE Joint Genome Institute"/>
            <person name="Koch R.A."/>
            <person name="Yoon G."/>
            <person name="Arayal U."/>
            <person name="Lail K."/>
            <person name="Amirebrahimi M."/>
            <person name="Labutti K."/>
            <person name="Lipzen A."/>
            <person name="Riley R."/>
            <person name="Barry K."/>
            <person name="Henrissat B."/>
            <person name="Grigoriev I.V."/>
            <person name="Herr J.R."/>
            <person name="Aime M.C."/>
        </authorList>
    </citation>
    <scope>NUCLEOTIDE SEQUENCE</scope>
    <source>
        <strain evidence="11">MCA 3950</strain>
    </source>
</reference>
<dbReference type="CDD" id="cd00174">
    <property type="entry name" value="SH3"/>
    <property type="match status" value="1"/>
</dbReference>
<dbReference type="GeneID" id="66105146"/>
<feature type="compositionally biased region" description="Polar residues" evidence="8">
    <location>
        <begin position="359"/>
        <end position="381"/>
    </location>
</feature>
<feature type="region of interest" description="Disordered" evidence="8">
    <location>
        <begin position="326"/>
        <end position="391"/>
    </location>
</feature>
<comment type="subcellular location">
    <subcellularLocation>
        <location evidence="1">Cytoplasm</location>
        <location evidence="1">Cytoskeleton</location>
    </subcellularLocation>
</comment>
<keyword evidence="4" id="KW-0597">Phosphoprotein</keyword>
<comment type="caution">
    <text evidence="11">The sequence shown here is derived from an EMBL/GenBank/DDBJ whole genome shotgun (WGS) entry which is preliminary data.</text>
</comment>
<evidence type="ECO:0000259" key="10">
    <source>
        <dbReference type="PROSITE" id="PS51741"/>
    </source>
</evidence>
<dbReference type="SMART" id="SM00055">
    <property type="entry name" value="FCH"/>
    <property type="match status" value="1"/>
</dbReference>
<evidence type="ECO:0000256" key="1">
    <source>
        <dbReference type="ARBA" id="ARBA00004245"/>
    </source>
</evidence>
<organism evidence="11 12">
    <name type="scientific">Guyanagaster necrorhizus</name>
    <dbReference type="NCBI Taxonomy" id="856835"/>
    <lineage>
        <taxon>Eukaryota</taxon>
        <taxon>Fungi</taxon>
        <taxon>Dikarya</taxon>
        <taxon>Basidiomycota</taxon>
        <taxon>Agaricomycotina</taxon>
        <taxon>Agaricomycetes</taxon>
        <taxon>Agaricomycetidae</taxon>
        <taxon>Agaricales</taxon>
        <taxon>Marasmiineae</taxon>
        <taxon>Physalacriaceae</taxon>
        <taxon>Guyanagaster</taxon>
    </lineage>
</organism>
<evidence type="ECO:0000256" key="4">
    <source>
        <dbReference type="ARBA" id="ARBA00022553"/>
    </source>
</evidence>
<dbReference type="InterPro" id="IPR036028">
    <property type="entry name" value="SH3-like_dom_sf"/>
</dbReference>
<dbReference type="Pfam" id="PF00611">
    <property type="entry name" value="FCH"/>
    <property type="match status" value="1"/>
</dbReference>